<dbReference type="Proteomes" id="UP000464620">
    <property type="component" value="Chromosome B09"/>
</dbReference>
<sequence length="116" mass="13812">MSFLQSEGKESERDQWRGREKREEPHTPQKRLHARQLYFITKLILRFAKHSFTIHLLRFNPGRPLFMVTKLRVGFGDSISFVRSPRFQAQPFDCSPPYTNLRVCFDSIPTLQFLVR</sequence>
<evidence type="ECO:0000256" key="1">
    <source>
        <dbReference type="SAM" id="MobiDB-lite"/>
    </source>
</evidence>
<reference evidence="2 3" key="1">
    <citation type="submission" date="2020-01" db="EMBL/GenBank/DDBJ databases">
        <title>Genome sequence of Arachis hypogaea, cultivar Shitouqi.</title>
        <authorList>
            <person name="Zhuang W."/>
            <person name="Chen H."/>
            <person name="Varshney R."/>
            <person name="Wang D."/>
            <person name="Ming R."/>
        </authorList>
    </citation>
    <scope>NUCLEOTIDE SEQUENCE [LARGE SCALE GENOMIC DNA]</scope>
    <source>
        <tissue evidence="2">Young leaf</tissue>
    </source>
</reference>
<feature type="region of interest" description="Disordered" evidence="1">
    <location>
        <begin position="1"/>
        <end position="30"/>
    </location>
</feature>
<dbReference type="EMBL" id="CP031001">
    <property type="protein sequence ID" value="QHN78532.1"/>
    <property type="molecule type" value="Genomic_DNA"/>
</dbReference>
<evidence type="ECO:0000313" key="2">
    <source>
        <dbReference type="EMBL" id="QHN78532.1"/>
    </source>
</evidence>
<evidence type="ECO:0000313" key="3">
    <source>
        <dbReference type="Proteomes" id="UP000464620"/>
    </source>
</evidence>
<proteinExistence type="predicted"/>
<organism evidence="2 3">
    <name type="scientific">Arachis hypogaea</name>
    <name type="common">Peanut</name>
    <dbReference type="NCBI Taxonomy" id="3818"/>
    <lineage>
        <taxon>Eukaryota</taxon>
        <taxon>Viridiplantae</taxon>
        <taxon>Streptophyta</taxon>
        <taxon>Embryophyta</taxon>
        <taxon>Tracheophyta</taxon>
        <taxon>Spermatophyta</taxon>
        <taxon>Magnoliopsida</taxon>
        <taxon>eudicotyledons</taxon>
        <taxon>Gunneridae</taxon>
        <taxon>Pentapetalae</taxon>
        <taxon>rosids</taxon>
        <taxon>fabids</taxon>
        <taxon>Fabales</taxon>
        <taxon>Fabaceae</taxon>
        <taxon>Papilionoideae</taxon>
        <taxon>50 kb inversion clade</taxon>
        <taxon>dalbergioids sensu lato</taxon>
        <taxon>Dalbergieae</taxon>
        <taxon>Pterocarpus clade</taxon>
        <taxon>Arachis</taxon>
    </lineage>
</organism>
<gene>
    <name evidence="2" type="ORF">DS421_19g662110</name>
</gene>
<accession>A0A6B9VE31</accession>
<feature type="compositionally biased region" description="Basic and acidic residues" evidence="1">
    <location>
        <begin position="7"/>
        <end position="27"/>
    </location>
</feature>
<name>A0A6B9VE31_ARAHY</name>
<dbReference type="AlphaFoldDB" id="A0A6B9VE31"/>
<protein>
    <submittedName>
        <fullName evidence="2">Uncharacterized protein</fullName>
    </submittedName>
</protein>